<sequence length="277" mass="29500">YQTALDDWLQIRSALAVLESRLGPSFHPLSAEYHQPLPTPFGTALQYRSYDIGIIWALLHMAHIISIRSHPAMPPASMMAAGVAAAATAGHANEIGRIAAGIVTASPGEPLNPSLGAALIESTMPLFFAGVQYQDRAQREWLVSRILDIEARTGWGSAGLIARGCEAAWERAAAAGRGPPYKSQRNETREDERLSGRKMGGEGDGSGGNGEGVGGARESPRELVDRRFVMTCPGTRVHWAMGLLAAEEDLLRERGGLPKVGLVSWDGGVVVEGGEVN</sequence>
<proteinExistence type="predicted"/>
<accession>A0A8E2J8N3</accession>
<feature type="compositionally biased region" description="Basic and acidic residues" evidence="1">
    <location>
        <begin position="184"/>
        <end position="201"/>
    </location>
</feature>
<evidence type="ECO:0000313" key="3">
    <source>
        <dbReference type="Proteomes" id="UP000250266"/>
    </source>
</evidence>
<feature type="compositionally biased region" description="Gly residues" evidence="1">
    <location>
        <begin position="202"/>
        <end position="215"/>
    </location>
</feature>
<organism evidence="2 3">
    <name type="scientific">Lepidopterella palustris CBS 459.81</name>
    <dbReference type="NCBI Taxonomy" id="1314670"/>
    <lineage>
        <taxon>Eukaryota</taxon>
        <taxon>Fungi</taxon>
        <taxon>Dikarya</taxon>
        <taxon>Ascomycota</taxon>
        <taxon>Pezizomycotina</taxon>
        <taxon>Dothideomycetes</taxon>
        <taxon>Pleosporomycetidae</taxon>
        <taxon>Mytilinidiales</taxon>
        <taxon>Argynnaceae</taxon>
        <taxon>Lepidopterella</taxon>
    </lineage>
</organism>
<dbReference type="Proteomes" id="UP000250266">
    <property type="component" value="Unassembled WGS sequence"/>
</dbReference>
<gene>
    <name evidence="2" type="ORF">K432DRAFT_399236</name>
</gene>
<feature type="non-terminal residue" evidence="2">
    <location>
        <position position="1"/>
    </location>
</feature>
<keyword evidence="3" id="KW-1185">Reference proteome</keyword>
<name>A0A8E2J8N3_9PEZI</name>
<reference evidence="2 3" key="1">
    <citation type="journal article" date="2016" name="Nat. Commun.">
        <title>Ectomycorrhizal ecology is imprinted in the genome of the dominant symbiotic fungus Cenococcum geophilum.</title>
        <authorList>
            <consortium name="DOE Joint Genome Institute"/>
            <person name="Peter M."/>
            <person name="Kohler A."/>
            <person name="Ohm R.A."/>
            <person name="Kuo A."/>
            <person name="Krutzmann J."/>
            <person name="Morin E."/>
            <person name="Arend M."/>
            <person name="Barry K.W."/>
            <person name="Binder M."/>
            <person name="Choi C."/>
            <person name="Clum A."/>
            <person name="Copeland A."/>
            <person name="Grisel N."/>
            <person name="Haridas S."/>
            <person name="Kipfer T."/>
            <person name="LaButti K."/>
            <person name="Lindquist E."/>
            <person name="Lipzen A."/>
            <person name="Maire R."/>
            <person name="Meier B."/>
            <person name="Mihaltcheva S."/>
            <person name="Molinier V."/>
            <person name="Murat C."/>
            <person name="Poggeler S."/>
            <person name="Quandt C.A."/>
            <person name="Sperisen C."/>
            <person name="Tritt A."/>
            <person name="Tisserant E."/>
            <person name="Crous P.W."/>
            <person name="Henrissat B."/>
            <person name="Nehls U."/>
            <person name="Egli S."/>
            <person name="Spatafora J.W."/>
            <person name="Grigoriev I.V."/>
            <person name="Martin F.M."/>
        </authorList>
    </citation>
    <scope>NUCLEOTIDE SEQUENCE [LARGE SCALE GENOMIC DNA]</scope>
    <source>
        <strain evidence="2 3">CBS 459.81</strain>
    </source>
</reference>
<feature type="region of interest" description="Disordered" evidence="1">
    <location>
        <begin position="173"/>
        <end position="220"/>
    </location>
</feature>
<protein>
    <submittedName>
        <fullName evidence="2">Uncharacterized protein</fullName>
    </submittedName>
</protein>
<dbReference type="OrthoDB" id="5391043at2759"/>
<dbReference type="AlphaFoldDB" id="A0A8E2J8N3"/>
<evidence type="ECO:0000313" key="2">
    <source>
        <dbReference type="EMBL" id="OCK72889.1"/>
    </source>
</evidence>
<dbReference type="EMBL" id="KV746233">
    <property type="protein sequence ID" value="OCK72889.1"/>
    <property type="molecule type" value="Genomic_DNA"/>
</dbReference>
<evidence type="ECO:0000256" key="1">
    <source>
        <dbReference type="SAM" id="MobiDB-lite"/>
    </source>
</evidence>